<evidence type="ECO:0000313" key="6">
    <source>
        <dbReference type="EMBL" id="EKN68108.1"/>
    </source>
</evidence>
<feature type="transmembrane region" description="Helical" evidence="5">
    <location>
        <begin position="193"/>
        <end position="208"/>
    </location>
</feature>
<feature type="transmembrane region" description="Helical" evidence="5">
    <location>
        <begin position="21"/>
        <end position="38"/>
    </location>
</feature>
<evidence type="ECO:0000256" key="2">
    <source>
        <dbReference type="ARBA" id="ARBA00022692"/>
    </source>
</evidence>
<protein>
    <recommendedName>
        <fullName evidence="5">Sec-independent protein translocase protein TatC</fullName>
    </recommendedName>
</protein>
<comment type="function">
    <text evidence="5">Part of the twin-arginine translocation (Tat) system that transports large folded proteins containing a characteristic twin-arginine motif in their signal peptide across membranes.</text>
</comment>
<dbReference type="InterPro" id="IPR002033">
    <property type="entry name" value="TatC"/>
</dbReference>
<keyword evidence="2 5" id="KW-0812">Transmembrane</keyword>
<dbReference type="HAMAP" id="MF_00902">
    <property type="entry name" value="TatC"/>
    <property type="match status" value="1"/>
</dbReference>
<dbReference type="RefSeq" id="WP_003330486.1">
    <property type="nucleotide sequence ID" value="NZ_AJLR01000042.1"/>
</dbReference>
<feature type="transmembrane region" description="Helical" evidence="5">
    <location>
        <begin position="65"/>
        <end position="86"/>
    </location>
</feature>
<keyword evidence="5" id="KW-0811">Translocation</keyword>
<accession>K6DJ33</accession>
<feature type="transmembrane region" description="Helical" evidence="5">
    <location>
        <begin position="106"/>
        <end position="131"/>
    </location>
</feature>
<dbReference type="AlphaFoldDB" id="K6DJ33"/>
<dbReference type="Proteomes" id="UP000006315">
    <property type="component" value="Unassembled WGS sequence"/>
</dbReference>
<organism evidence="6 7">
    <name type="scientific">Schinkia azotoformans LMG 9581</name>
    <dbReference type="NCBI Taxonomy" id="1131731"/>
    <lineage>
        <taxon>Bacteria</taxon>
        <taxon>Bacillati</taxon>
        <taxon>Bacillota</taxon>
        <taxon>Bacilli</taxon>
        <taxon>Bacillales</taxon>
        <taxon>Bacillaceae</taxon>
        <taxon>Calidifontibacillus/Schinkia group</taxon>
        <taxon>Schinkia</taxon>
    </lineage>
</organism>
<gene>
    <name evidence="5" type="primary">tatC</name>
    <name evidence="6" type="ORF">BAZO_06329</name>
</gene>
<keyword evidence="4 5" id="KW-0472">Membrane</keyword>
<comment type="subunit">
    <text evidence="5">Forms a complex with TatA.</text>
</comment>
<dbReference type="NCBIfam" id="TIGR00945">
    <property type="entry name" value="tatC"/>
    <property type="match status" value="1"/>
</dbReference>
<keyword evidence="3 5" id="KW-1133">Transmembrane helix</keyword>
<dbReference type="PATRIC" id="fig|1131731.3.peg.1323"/>
<proteinExistence type="inferred from homology"/>
<dbReference type="EMBL" id="AJLR01000042">
    <property type="protein sequence ID" value="EKN68108.1"/>
    <property type="molecule type" value="Genomic_DNA"/>
</dbReference>
<dbReference type="InterPro" id="IPR019820">
    <property type="entry name" value="Sec-indep_translocase_CS"/>
</dbReference>
<feature type="transmembrane region" description="Helical" evidence="5">
    <location>
        <begin position="151"/>
        <end position="181"/>
    </location>
</feature>
<name>K6DJ33_SCHAZ</name>
<reference evidence="6 7" key="1">
    <citation type="journal article" date="2012" name="Front. Microbiol.">
        <title>Redundancy and modularity in membrane-associated dissimilatory nitrate reduction in Bacillus.</title>
        <authorList>
            <person name="Heylen K."/>
            <person name="Keltjens J."/>
        </authorList>
    </citation>
    <scope>NUCLEOTIDE SEQUENCE [LARGE SCALE GENOMIC DNA]</scope>
    <source>
        <strain evidence="6 7">LMG 9581</strain>
    </source>
</reference>
<evidence type="ECO:0000256" key="3">
    <source>
        <dbReference type="ARBA" id="ARBA00022989"/>
    </source>
</evidence>
<dbReference type="GO" id="GO:0033281">
    <property type="term" value="C:TAT protein transport complex"/>
    <property type="evidence" value="ECO:0007669"/>
    <property type="project" value="UniProtKB-UniRule"/>
</dbReference>
<evidence type="ECO:0000256" key="5">
    <source>
        <dbReference type="HAMAP-Rule" id="MF_00902"/>
    </source>
</evidence>
<evidence type="ECO:0000256" key="1">
    <source>
        <dbReference type="ARBA" id="ARBA00004141"/>
    </source>
</evidence>
<feature type="transmembrane region" description="Helical" evidence="5">
    <location>
        <begin position="214"/>
        <end position="235"/>
    </location>
</feature>
<dbReference type="STRING" id="1131731.BAZO_06329"/>
<evidence type="ECO:0000256" key="4">
    <source>
        <dbReference type="ARBA" id="ARBA00023136"/>
    </source>
</evidence>
<dbReference type="GO" id="GO:0009977">
    <property type="term" value="F:proton motive force dependent protein transmembrane transporter activity"/>
    <property type="evidence" value="ECO:0007669"/>
    <property type="project" value="TreeGrafter"/>
</dbReference>
<comment type="caution">
    <text evidence="6">The sequence shown here is derived from an EMBL/GenBank/DDBJ whole genome shotgun (WGS) entry which is preliminary data.</text>
</comment>
<dbReference type="PANTHER" id="PTHR30371:SF0">
    <property type="entry name" value="SEC-INDEPENDENT PROTEIN TRANSLOCASE PROTEIN TATC, CHLOROPLASTIC-RELATED"/>
    <property type="match status" value="1"/>
</dbReference>
<evidence type="ECO:0000313" key="7">
    <source>
        <dbReference type="Proteomes" id="UP000006315"/>
    </source>
</evidence>
<keyword evidence="5" id="KW-0813">Transport</keyword>
<keyword evidence="5" id="KW-0653">Protein transport</keyword>
<keyword evidence="7" id="KW-1185">Reference proteome</keyword>
<dbReference type="PANTHER" id="PTHR30371">
    <property type="entry name" value="SEC-INDEPENDENT PROTEIN TRANSLOCASE PROTEIN TATC"/>
    <property type="match status" value="1"/>
</dbReference>
<dbReference type="GO" id="GO:0065002">
    <property type="term" value="P:intracellular protein transmembrane transport"/>
    <property type="evidence" value="ECO:0007669"/>
    <property type="project" value="TreeGrafter"/>
</dbReference>
<dbReference type="PRINTS" id="PR01840">
    <property type="entry name" value="TATCFAMILY"/>
</dbReference>
<dbReference type="GeneID" id="89469782"/>
<keyword evidence="5" id="KW-1003">Cell membrane</keyword>
<dbReference type="GO" id="GO:0043953">
    <property type="term" value="P:protein transport by the Tat complex"/>
    <property type="evidence" value="ECO:0007669"/>
    <property type="project" value="UniProtKB-UniRule"/>
</dbReference>
<comment type="similarity">
    <text evidence="5">Belongs to the TatC family.</text>
</comment>
<dbReference type="Pfam" id="PF00902">
    <property type="entry name" value="TatC"/>
    <property type="match status" value="1"/>
</dbReference>
<dbReference type="PROSITE" id="PS01218">
    <property type="entry name" value="TATC"/>
    <property type="match status" value="1"/>
</dbReference>
<sequence>MEHIEEELTLVEHLSELRKRLIIVISVFVVALTIGFLISQKLLNYIKKAASVSIDWNVFGFTDGFLIYFKCAFIVALLFTLPIFLYQTWAFVKPGLTEDESKGTLLYVPLSFFLFIIGVAFSYFVVFPLVLDFMSTINQNIGAMETYGIAQYFTFMFNVVFPISIIFEMPVVVLFLTKLGILDPDKLRKMRKLAYFVLVVIGVSMTPPDVVSDLLIIIPLFLLFEISILCSKWSIKKTKKTEG</sequence>
<comment type="subcellular location">
    <subcellularLocation>
        <location evidence="5">Cell membrane</location>
        <topology evidence="5">Multi-pass membrane protein</topology>
    </subcellularLocation>
    <subcellularLocation>
        <location evidence="1">Membrane</location>
        <topology evidence="1">Multi-pass membrane protein</topology>
    </subcellularLocation>
</comment>